<dbReference type="InterPro" id="IPR020845">
    <property type="entry name" value="AMP-binding_CS"/>
</dbReference>
<protein>
    <submittedName>
        <fullName evidence="4">Acyl--CoA ligase</fullName>
    </submittedName>
</protein>
<evidence type="ECO:0000313" key="4">
    <source>
        <dbReference type="EMBL" id="NQV66435.1"/>
    </source>
</evidence>
<feature type="domain" description="AMP-binding enzyme C-terminal" evidence="3">
    <location>
        <begin position="473"/>
        <end position="549"/>
    </location>
</feature>
<evidence type="ECO:0000259" key="3">
    <source>
        <dbReference type="Pfam" id="PF13193"/>
    </source>
</evidence>
<dbReference type="PANTHER" id="PTHR24096">
    <property type="entry name" value="LONG-CHAIN-FATTY-ACID--COA LIGASE"/>
    <property type="match status" value="1"/>
</dbReference>
<dbReference type="InterPro" id="IPR025110">
    <property type="entry name" value="AMP-bd_C"/>
</dbReference>
<dbReference type="AlphaFoldDB" id="A0A973A9Q2"/>
<evidence type="ECO:0000313" key="5">
    <source>
        <dbReference type="Proteomes" id="UP000754644"/>
    </source>
</evidence>
<dbReference type="Pfam" id="PF13193">
    <property type="entry name" value="AMP-binding_C"/>
    <property type="match status" value="1"/>
</dbReference>
<reference evidence="4" key="1">
    <citation type="submission" date="2020-05" db="EMBL/GenBank/DDBJ databases">
        <title>Sulfur intermediates as new biogeochemical hubs in an aquatic model microbial ecosystem.</title>
        <authorList>
            <person name="Vigneron A."/>
        </authorList>
    </citation>
    <scope>NUCLEOTIDE SEQUENCE</scope>
    <source>
        <strain evidence="4">Bin.250</strain>
    </source>
</reference>
<keyword evidence="4" id="KW-0436">Ligase</keyword>
<name>A0A973A9Q2_9GAMM</name>
<keyword evidence="1" id="KW-0812">Transmembrane</keyword>
<dbReference type="Gene3D" id="3.30.300.30">
    <property type="match status" value="1"/>
</dbReference>
<feature type="domain" description="AMP-dependent synthetase/ligase" evidence="2">
    <location>
        <begin position="49"/>
        <end position="423"/>
    </location>
</feature>
<dbReference type="InterPro" id="IPR000873">
    <property type="entry name" value="AMP-dep_synth/lig_dom"/>
</dbReference>
<keyword evidence="1" id="KW-1133">Transmembrane helix</keyword>
<keyword evidence="1" id="KW-0472">Membrane</keyword>
<dbReference type="Gene3D" id="3.40.50.980">
    <property type="match status" value="2"/>
</dbReference>
<dbReference type="SUPFAM" id="SSF56801">
    <property type="entry name" value="Acetyl-CoA synthetase-like"/>
    <property type="match status" value="1"/>
</dbReference>
<gene>
    <name evidence="4" type="ORF">HQ497_13825</name>
</gene>
<evidence type="ECO:0000256" key="1">
    <source>
        <dbReference type="SAM" id="Phobius"/>
    </source>
</evidence>
<dbReference type="PROSITE" id="PS00455">
    <property type="entry name" value="AMP_BINDING"/>
    <property type="match status" value="1"/>
</dbReference>
<feature type="transmembrane region" description="Helical" evidence="1">
    <location>
        <begin position="103"/>
        <end position="124"/>
    </location>
</feature>
<dbReference type="Pfam" id="PF00501">
    <property type="entry name" value="AMP-binding"/>
    <property type="match status" value="1"/>
</dbReference>
<accession>A0A973A9Q2</accession>
<dbReference type="Gene3D" id="2.30.38.10">
    <property type="entry name" value="Luciferase, Domain 3"/>
    <property type="match status" value="1"/>
</dbReference>
<proteinExistence type="predicted"/>
<dbReference type="EMBL" id="JABMOJ010000519">
    <property type="protein sequence ID" value="NQV66435.1"/>
    <property type="molecule type" value="Genomic_DNA"/>
</dbReference>
<evidence type="ECO:0000259" key="2">
    <source>
        <dbReference type="Pfam" id="PF00501"/>
    </source>
</evidence>
<dbReference type="GO" id="GO:0016405">
    <property type="term" value="F:CoA-ligase activity"/>
    <property type="evidence" value="ECO:0007669"/>
    <property type="project" value="TreeGrafter"/>
</dbReference>
<sequence length="565" mass="61503">MYQALKTVWNELTSPGQPFAITSVEVRGQSIKAYAAAPPSLREMWLASAAFADRDYLVYENERWTYSDAHRDVAAIANWMAKQGIKQGDRVAIAMRNYPEWLLLYWACVSQGIAVVGVNAWWVAGELAFGLEDSAPKLLICDQERLDRFNEIKDQFPDLPVVGVRLKAPVDGVIDFSAMLKDGGELPAASIDPDEDACIFYTSGTTGRPKGAQLTHRGCVNNVMNLAFWGTAMSHSLARANNMPPPDPSVAPIAAGLITTPLFHVTANNCMAQGTTLSGGKLVHMYRWDAGDALKIIAKERITSMSGVPVMSRELISHPDFDKHDTSSLLTVSGGGAQVQPDLVGKIDRAVKTARPGTGYGMTETCGIITSIGGDFFVDRPDSCGPAMPNFEAKCVDAEGNEVPQGSVGELWVKGACVIKGYLNRAEATAESITDGWLHTGDVARMDEDGFIYIVDRIKDMVLRGGENIYCAEVEAVLFNLDVIKECSVFGIPDDRLGEEVGVAIVLKPGTLITADEIRAHSAVQMAKHKIPRYIWILEQPLPRNASGKFLKRELRESLALQDAI</sequence>
<dbReference type="InterPro" id="IPR045851">
    <property type="entry name" value="AMP-bd_C_sf"/>
</dbReference>
<dbReference type="Proteomes" id="UP000754644">
    <property type="component" value="Unassembled WGS sequence"/>
</dbReference>
<organism evidence="4 5">
    <name type="scientific">SAR86 cluster bacterium</name>
    <dbReference type="NCBI Taxonomy" id="2030880"/>
    <lineage>
        <taxon>Bacteria</taxon>
        <taxon>Pseudomonadati</taxon>
        <taxon>Pseudomonadota</taxon>
        <taxon>Gammaproteobacteria</taxon>
        <taxon>SAR86 cluster</taxon>
    </lineage>
</organism>
<comment type="caution">
    <text evidence="4">The sequence shown here is derived from an EMBL/GenBank/DDBJ whole genome shotgun (WGS) entry which is preliminary data.</text>
</comment>